<name>A0A158GLX6_9BURK</name>
<dbReference type="RefSeq" id="WP_062085536.1">
    <property type="nucleotide sequence ID" value="NZ_FCOK02000015.1"/>
</dbReference>
<organism evidence="1 2">
    <name type="scientific">Caballeronia udeis</name>
    <dbReference type="NCBI Taxonomy" id="1232866"/>
    <lineage>
        <taxon>Bacteria</taxon>
        <taxon>Pseudomonadati</taxon>
        <taxon>Pseudomonadota</taxon>
        <taxon>Betaproteobacteria</taxon>
        <taxon>Burkholderiales</taxon>
        <taxon>Burkholderiaceae</taxon>
        <taxon>Caballeronia</taxon>
    </lineage>
</organism>
<dbReference type="AlphaFoldDB" id="A0A158GLX6"/>
<dbReference type="OrthoDB" id="9132049at2"/>
<proteinExistence type="predicted"/>
<gene>
    <name evidence="1" type="ORF">AWB69_02860</name>
</gene>
<evidence type="ECO:0000313" key="1">
    <source>
        <dbReference type="EMBL" id="SAL32609.1"/>
    </source>
</evidence>
<accession>A0A158GLX6</accession>
<dbReference type="EMBL" id="FCOK02000015">
    <property type="protein sequence ID" value="SAL32609.1"/>
    <property type="molecule type" value="Genomic_DNA"/>
</dbReference>
<reference evidence="1 2" key="1">
    <citation type="submission" date="2016-01" db="EMBL/GenBank/DDBJ databases">
        <authorList>
            <person name="Oliw E.H."/>
        </authorList>
    </citation>
    <scope>NUCLEOTIDE SEQUENCE [LARGE SCALE GENOMIC DNA]</scope>
    <source>
        <strain evidence="1">LMG 27134</strain>
    </source>
</reference>
<dbReference type="Proteomes" id="UP000054683">
    <property type="component" value="Unassembled WGS sequence"/>
</dbReference>
<protein>
    <submittedName>
        <fullName evidence="1">Uncharacterized protein</fullName>
    </submittedName>
</protein>
<evidence type="ECO:0000313" key="2">
    <source>
        <dbReference type="Proteomes" id="UP000054683"/>
    </source>
</evidence>
<sequence length="92" mass="10757">MRKRRGRVLNSTKVRRAIVRLNRQDKNTDRLNQHRTAPKGFSVCVNLIRNRRFYVSVRGIEQGERLMRNSRKLGVASASIVSYGLRLNGDRY</sequence>